<feature type="compositionally biased region" description="Polar residues" evidence="8">
    <location>
        <begin position="813"/>
        <end position="822"/>
    </location>
</feature>
<feature type="region of interest" description="Disordered" evidence="8">
    <location>
        <begin position="1085"/>
        <end position="1121"/>
    </location>
</feature>
<evidence type="ECO:0000313" key="10">
    <source>
        <dbReference type="EMBL" id="OAP03775.1"/>
    </source>
</evidence>
<evidence type="ECO:0000256" key="5">
    <source>
        <dbReference type="ARBA" id="ARBA00023242"/>
    </source>
</evidence>
<feature type="region of interest" description="Disordered" evidence="8">
    <location>
        <begin position="658"/>
        <end position="681"/>
    </location>
</feature>
<dbReference type="AlphaFoldDB" id="A0A178VEI2"/>
<dbReference type="InterPro" id="IPR009057">
    <property type="entry name" value="Homeodomain-like_sf"/>
</dbReference>
<dbReference type="GO" id="GO:0009909">
    <property type="term" value="P:regulation of flower development"/>
    <property type="evidence" value="ECO:0007669"/>
    <property type="project" value="UniProtKB-ARBA"/>
</dbReference>
<dbReference type="GO" id="GO:0003677">
    <property type="term" value="F:DNA binding"/>
    <property type="evidence" value="ECO:0007669"/>
    <property type="project" value="UniProtKB-KW"/>
</dbReference>
<feature type="region of interest" description="Disordered" evidence="8">
    <location>
        <begin position="789"/>
        <end position="825"/>
    </location>
</feature>
<feature type="compositionally biased region" description="Polar residues" evidence="8">
    <location>
        <begin position="892"/>
        <end position="905"/>
    </location>
</feature>
<sequence>MIAAVQICHRVALTCHSVEAEVPGELEETSLGIVKETCQESNCLNGRRCLAAGVKEYASRFLKYNNSSISYHSAAPSTPDNMCDPEILDISMVDQLTEASLFYSVPSGAMEVYLKSIESHLTRCEKSGSSMQEEVDTSAYDTAGDIGYNVTAFDEDEGETSTYYLPGAFESSRSFNISHKKRKNLMKSHSAGHMILGTIYHTSTTQTRRVRTASRHRVVSPFGCATTGNLPVPSKTDASSGDTSSFQDEYSSLHGGSAVQKGTEVESSVNFEKLLPYDMAETSGNLKRKRRLIRAPHMTKLGISIRQSMLNSSSAAGGSSASACLYGPHSAKKQKTTKQLVENNFDMAIPHTGSIPSPAASQMSNMSNPNKSIKFIGGRDRGRKIKGLKISPGQHGSGNPWSLFEDQALVVLVHDMGPNWELISDAMNSTLKIKCIYRNPTECKDRHKILMDKTAGDGADSAEDSGNSQSYPSTLPGIQRFFYSSEMGSARQLFQRLQGPMEEDTLKSHFEKICLIGKKLHYKRHSFQVALELNDGRDPKQIVPVHNSQVMALSQVFPNNLNGGVLTPLDVCDASTSGQDVFSLENPGLPMLNQGTPVLPTSGAHPSTPGSSGVVLSNNLPTTSGLQSASVRDGRFNVPRGSLPLDEQHRLQQFNQTLSGRNLQQPSLSTPAAVSGSDRGHRMVPGGNAMGVSGMNRNTPMSRPGFQGMASAAMPNTGNMHTSGMVGIPNTGNIHSGGGASQGNSMIRPREAVQHMMRAAQGNSPGIPAFSNLSSGFTNQTTPVQAYPGHLSQQHQMSPQSHVLGNSHHPHLQSPSQATGAQQEAFAIRQRQIHQRYLQQQQQQFPASGSMMPHVQQPQGSSVSSSSQNSPQTQPPVSPQPLSMPPVSPSPNINAMAQQKPQKSQLALHGLGRSPQSGTSGVNNQAGKQRQRQLQQSARQHPHQRQPTQGQQLNKQLKGMGRGNMIHQNITVDQSHLNGLTMPQGNQATEKGEIAVPVRPDQQSSVGTTTSTNLQSKPFVSPLSSNHSQQLSKSFPGALPPSLNNRCNYIQTIASKARAHLRPHRNQVQSTAQRVVQHNHLGNSELSKKSQAERMPRVPQSVTNTTQTVSMGTTKGMPQASNDLKNIKAVGSTAVPALEPPSCVASVQITASKVVNNSNTDSAGNDPVSTPNQGLAQKLGIKGVTQRQQQSLPSEEKRPKLPGKPTVQNQKHLASEEQPHLEEAQELSSSKPPDTKVE</sequence>
<organism evidence="10 11">
    <name type="scientific">Arabidopsis thaliana</name>
    <name type="common">Mouse-ear cress</name>
    <dbReference type="NCBI Taxonomy" id="3702"/>
    <lineage>
        <taxon>Eukaryota</taxon>
        <taxon>Viridiplantae</taxon>
        <taxon>Streptophyta</taxon>
        <taxon>Embryophyta</taxon>
        <taxon>Tracheophyta</taxon>
        <taxon>Spermatophyta</taxon>
        <taxon>Magnoliopsida</taxon>
        <taxon>eudicotyledons</taxon>
        <taxon>Gunneridae</taxon>
        <taxon>Pentapetalae</taxon>
        <taxon>rosids</taxon>
        <taxon>malvids</taxon>
        <taxon>Brassicales</taxon>
        <taxon>Brassicaceae</taxon>
        <taxon>Camelineae</taxon>
        <taxon>Arabidopsis</taxon>
    </lineage>
</organism>
<protein>
    <recommendedName>
        <fullName evidence="9">Myb-like domain-containing protein</fullName>
    </recommendedName>
</protein>
<keyword evidence="4" id="KW-0238">DNA-binding</keyword>
<feature type="region of interest" description="Disordered" evidence="8">
    <location>
        <begin position="597"/>
        <end position="628"/>
    </location>
</feature>
<feature type="region of interest" description="Disordered" evidence="8">
    <location>
        <begin position="837"/>
        <end position="954"/>
    </location>
</feature>
<feature type="compositionally biased region" description="Low complexity" evidence="8">
    <location>
        <begin position="853"/>
        <end position="872"/>
    </location>
</feature>
<evidence type="ECO:0000256" key="1">
    <source>
        <dbReference type="ARBA" id="ARBA00004123"/>
    </source>
</evidence>
<reference evidence="11" key="1">
    <citation type="journal article" date="2016" name="Proc. Natl. Acad. Sci. U.S.A.">
        <title>Chromosome-level assembly of Arabidopsis thaliana Ler reveals the extent of translocation and inversion polymorphisms.</title>
        <authorList>
            <person name="Zapata L."/>
            <person name="Ding J."/>
            <person name="Willing E.M."/>
            <person name="Hartwig B."/>
            <person name="Bezdan D."/>
            <person name="Jiao W.B."/>
            <person name="Patel V."/>
            <person name="Velikkakam James G."/>
            <person name="Koornneef M."/>
            <person name="Ossowski S."/>
            <person name="Schneeberger K."/>
        </authorList>
    </citation>
    <scope>NUCLEOTIDE SEQUENCE [LARGE SCALE GENOMIC DNA]</scope>
    <source>
        <strain evidence="11">cv. Landsberg erecta</strain>
    </source>
</reference>
<dbReference type="EMBL" id="LUHQ01000003">
    <property type="protein sequence ID" value="OAP03775.1"/>
    <property type="molecule type" value="Genomic_DNA"/>
</dbReference>
<feature type="compositionally biased region" description="Basic and acidic residues" evidence="8">
    <location>
        <begin position="1213"/>
        <end position="1223"/>
    </location>
</feature>
<dbReference type="GO" id="GO:0005634">
    <property type="term" value="C:nucleus"/>
    <property type="evidence" value="ECO:0007669"/>
    <property type="project" value="UniProtKB-SubCell"/>
</dbReference>
<comment type="subcellular location">
    <subcellularLocation>
        <location evidence="1">Nucleus</location>
    </subcellularLocation>
</comment>
<feature type="compositionally biased region" description="Polar residues" evidence="8">
    <location>
        <begin position="791"/>
        <end position="804"/>
    </location>
</feature>
<feature type="region of interest" description="Disordered" evidence="8">
    <location>
        <begin position="1180"/>
        <end position="1238"/>
    </location>
</feature>
<dbReference type="PANTHER" id="PTHR46774:SF3">
    <property type="entry name" value="CHROMATIN MODIFICATION-RELATED PROTEIN EAF1 A-RELATED"/>
    <property type="match status" value="1"/>
</dbReference>
<proteinExistence type="inferred from homology"/>
<dbReference type="CDD" id="cd00167">
    <property type="entry name" value="SANT"/>
    <property type="match status" value="1"/>
</dbReference>
<evidence type="ECO:0000256" key="6">
    <source>
        <dbReference type="ARBA" id="ARBA00057743"/>
    </source>
</evidence>
<dbReference type="Gene3D" id="1.10.10.60">
    <property type="entry name" value="Homeodomain-like"/>
    <property type="match status" value="1"/>
</dbReference>
<feature type="compositionally biased region" description="Polar residues" evidence="8">
    <location>
        <begin position="236"/>
        <end position="250"/>
    </location>
</feature>
<feature type="compositionally biased region" description="Basic and acidic residues" evidence="8">
    <location>
        <begin position="1086"/>
        <end position="1096"/>
    </location>
</feature>
<evidence type="ECO:0000256" key="4">
    <source>
        <dbReference type="ARBA" id="ARBA00023125"/>
    </source>
</evidence>
<dbReference type="PANTHER" id="PTHR46774">
    <property type="entry name" value="CHROMATIN MODIFICATION-RELATED PROTEIN EAF1 A-RELATED"/>
    <property type="match status" value="1"/>
</dbReference>
<feature type="compositionally biased region" description="Pro residues" evidence="8">
    <location>
        <begin position="873"/>
        <end position="889"/>
    </location>
</feature>
<comment type="caution">
    <text evidence="10">The sequence shown here is derived from an EMBL/GenBank/DDBJ whole genome shotgun (WGS) entry which is preliminary data.</text>
</comment>
<evidence type="ECO:0000256" key="7">
    <source>
        <dbReference type="ARBA" id="ARBA00062794"/>
    </source>
</evidence>
<dbReference type="PROSITE" id="PS50090">
    <property type="entry name" value="MYB_LIKE"/>
    <property type="match status" value="1"/>
</dbReference>
<evidence type="ECO:0000256" key="8">
    <source>
        <dbReference type="SAM" id="MobiDB-lite"/>
    </source>
</evidence>
<dbReference type="ExpressionAtlas" id="A0A178VEI2">
    <property type="expression patterns" value="baseline and differential"/>
</dbReference>
<feature type="compositionally biased region" description="Polar residues" evidence="8">
    <location>
        <begin position="914"/>
        <end position="928"/>
    </location>
</feature>
<feature type="region of interest" description="Disordered" evidence="8">
    <location>
        <begin position="997"/>
        <end position="1035"/>
    </location>
</feature>
<dbReference type="InterPro" id="IPR044798">
    <property type="entry name" value="EAF1A/B"/>
</dbReference>
<dbReference type="FunFam" id="1.10.10.60:FF:000578">
    <property type="entry name" value="Helicase/SANT-associated, DNA binding protein"/>
    <property type="match status" value="1"/>
</dbReference>
<evidence type="ECO:0000259" key="9">
    <source>
        <dbReference type="PROSITE" id="PS50090"/>
    </source>
</evidence>
<evidence type="ECO:0000313" key="11">
    <source>
        <dbReference type="Proteomes" id="UP000078284"/>
    </source>
</evidence>
<feature type="region of interest" description="Disordered" evidence="8">
    <location>
        <begin position="223"/>
        <end position="261"/>
    </location>
</feature>
<evidence type="ECO:0000256" key="2">
    <source>
        <dbReference type="ARBA" id="ARBA00008913"/>
    </source>
</evidence>
<feature type="compositionally biased region" description="Polar residues" evidence="8">
    <location>
        <begin position="1100"/>
        <end position="1113"/>
    </location>
</feature>
<name>A0A178VEI2_ARATH</name>
<dbReference type="GO" id="GO:0006325">
    <property type="term" value="P:chromatin organization"/>
    <property type="evidence" value="ECO:0007669"/>
    <property type="project" value="UniProtKB-KW"/>
</dbReference>
<dbReference type="InterPro" id="IPR001005">
    <property type="entry name" value="SANT/Myb"/>
</dbReference>
<feature type="compositionally biased region" description="Polar residues" evidence="8">
    <location>
        <begin position="604"/>
        <end position="628"/>
    </location>
</feature>
<dbReference type="GO" id="GO:0035267">
    <property type="term" value="C:NuA4 histone acetyltransferase complex"/>
    <property type="evidence" value="ECO:0007669"/>
    <property type="project" value="InterPro"/>
</dbReference>
<comment type="subunit">
    <text evidence="7">Component of the NuA4 histone acetyltransferase complex. Interacts with ARP4 and SWC4, and (via HSA domain) with TAF14 and TAF14B.</text>
</comment>
<feature type="compositionally biased region" description="Polar residues" evidence="8">
    <location>
        <begin position="945"/>
        <end position="954"/>
    </location>
</feature>
<keyword evidence="5" id="KW-0539">Nucleus</keyword>
<dbReference type="Pfam" id="PF13921">
    <property type="entry name" value="Myb_DNA-bind_6"/>
    <property type="match status" value="1"/>
</dbReference>
<comment type="function">
    <text evidence="6">Component of the NuA4 histone acetyltransferase complex which is involved in transcriptional activation of selected genes principally by acetylation of nucleosomal histone H4 and H2A.</text>
</comment>
<dbReference type="Proteomes" id="UP000078284">
    <property type="component" value="Chromosome 3"/>
</dbReference>
<accession>A0A178VEI2</accession>
<feature type="compositionally biased region" description="Polar residues" evidence="8">
    <location>
        <begin position="658"/>
        <end position="672"/>
    </location>
</feature>
<evidence type="ECO:0000256" key="3">
    <source>
        <dbReference type="ARBA" id="ARBA00022853"/>
    </source>
</evidence>
<dbReference type="SMART" id="SM00717">
    <property type="entry name" value="SANT"/>
    <property type="match status" value="1"/>
</dbReference>
<dbReference type="GO" id="GO:0048510">
    <property type="term" value="P:regulation of timing of transition from vegetative to reproductive phase"/>
    <property type="evidence" value="ECO:0007669"/>
    <property type="project" value="UniProtKB-ARBA"/>
</dbReference>
<gene>
    <name evidence="10" type="ordered locus">AXX17_At3g26920</name>
</gene>
<dbReference type="SUPFAM" id="SSF46689">
    <property type="entry name" value="Homeodomain-like"/>
    <property type="match status" value="1"/>
</dbReference>
<comment type="similarity">
    <text evidence="2">Belongs to the EAF1 family.</text>
</comment>
<feature type="domain" description="Myb-like" evidence="9">
    <location>
        <begin position="399"/>
        <end position="451"/>
    </location>
</feature>
<feature type="compositionally biased region" description="Polar residues" evidence="8">
    <location>
        <begin position="1001"/>
        <end position="1033"/>
    </location>
</feature>
<keyword evidence="3" id="KW-0156">Chromatin regulator</keyword>